<feature type="domain" description="SUF system FeS cluster assembly SufBD core" evidence="2">
    <location>
        <begin position="158"/>
        <end position="388"/>
    </location>
</feature>
<dbReference type="PANTHER" id="PTHR30508">
    <property type="entry name" value="FES CLUSTER ASSEMBLY PROTEIN SUF"/>
    <property type="match status" value="1"/>
</dbReference>
<reference evidence="3 4" key="1">
    <citation type="submission" date="2010-05" db="EMBL/GenBank/DDBJ databases">
        <title>Complete sequence of Methanococcus voltae A3.</title>
        <authorList>
            <consortium name="US DOE Joint Genome Institute"/>
            <person name="Lucas S."/>
            <person name="Copeland A."/>
            <person name="Lapidus A."/>
            <person name="Cheng J.-F."/>
            <person name="Bruce D."/>
            <person name="Goodwin L."/>
            <person name="Pitluck S."/>
            <person name="Lowry S."/>
            <person name="Clum A."/>
            <person name="Land M."/>
            <person name="Hauser L."/>
            <person name="Kyrpides N."/>
            <person name="Mikhailova N."/>
            <person name="Whitman W.B."/>
            <person name="Woyke T."/>
        </authorList>
    </citation>
    <scope>NUCLEOTIDE SEQUENCE [LARGE SCALE GENOMIC DNA]</scope>
    <source>
        <strain evidence="4">ATCC BAA-1334 / A3</strain>
    </source>
</reference>
<dbReference type="GO" id="GO:0016226">
    <property type="term" value="P:iron-sulfur cluster assembly"/>
    <property type="evidence" value="ECO:0007669"/>
    <property type="project" value="InterPro"/>
</dbReference>
<comment type="similarity">
    <text evidence="1">Belongs to the iron-sulfur cluster assembly SufBD family.</text>
</comment>
<protein>
    <submittedName>
        <fullName evidence="3">SufBD protein</fullName>
    </submittedName>
</protein>
<evidence type="ECO:0000313" key="3">
    <source>
        <dbReference type="EMBL" id="ADI36312.1"/>
    </source>
</evidence>
<gene>
    <name evidence="3" type="ordered locus">Mvol_0653</name>
</gene>
<dbReference type="SUPFAM" id="SSF101960">
    <property type="entry name" value="Stabilizer of iron transporter SufD"/>
    <property type="match status" value="1"/>
</dbReference>
<dbReference type="PANTHER" id="PTHR30508:SF1">
    <property type="entry name" value="UPF0051 PROTEIN ABCI8, CHLOROPLASTIC-RELATED"/>
    <property type="match status" value="1"/>
</dbReference>
<evidence type="ECO:0000256" key="1">
    <source>
        <dbReference type="ARBA" id="ARBA00043967"/>
    </source>
</evidence>
<dbReference type="Pfam" id="PF01458">
    <property type="entry name" value="SUFBD_core"/>
    <property type="match status" value="1"/>
</dbReference>
<dbReference type="STRING" id="456320.Mvol_0653"/>
<proteinExistence type="inferred from homology"/>
<name>D7DT52_METV3</name>
<dbReference type="InParanoid" id="D7DT52"/>
<dbReference type="Proteomes" id="UP000007722">
    <property type="component" value="Chromosome"/>
</dbReference>
<accession>D7DT52</accession>
<sequence>MNLNSNLSEKMQEKIKEAKIIAEKFKDVPAPFGDDINLDDYPTPKNTNRAVESLTDIEEDEKEALSKVGIDINEKNTSGSYLQVNNEPIYSKMYKNIEIMPITEALEKHDLSEYYWNVVEIKDKYSARVENELSQGYFIYAPKGVKESIPLQTCLLIGKEDVSQNVHNIIVVDEGAELNVITGCTTSPHVKSGLHLGVSEFYVKKGGKLTYTMVHNWGENVHVRPRTGIRLDEDAVFINNYVTTMPVKSMQSYPTAYCDGDNSKATFQTIVYGTGKSKYDMGSRVVLNGKGSSADMISRVIAVDESEVISRGHLVGAEKGVKGHLECRGLILSKDARILAVPELEATETDLDLSHEAAVGKIAEDQLIYLMSRGLTEDEATSLIIKGFLSVDINGLPEELAKNVKEMMDMTLENAM</sequence>
<dbReference type="eggNOG" id="arCOG01715">
    <property type="taxonomic scope" value="Archaea"/>
</dbReference>
<dbReference type="InterPro" id="IPR055346">
    <property type="entry name" value="Fe-S_cluster_assembly_SufBD"/>
</dbReference>
<dbReference type="InterPro" id="IPR000825">
    <property type="entry name" value="SUF_FeS_clus_asmbl_SufBD_core"/>
</dbReference>
<dbReference type="FunCoup" id="D7DT52">
    <property type="interactions" value="4"/>
</dbReference>
<dbReference type="AlphaFoldDB" id="D7DT52"/>
<dbReference type="EMBL" id="CP002057">
    <property type="protein sequence ID" value="ADI36312.1"/>
    <property type="molecule type" value="Genomic_DNA"/>
</dbReference>
<keyword evidence="4" id="KW-1185">Reference proteome</keyword>
<dbReference type="KEGG" id="mvo:Mvol_0653"/>
<organism evidence="3 4">
    <name type="scientific">Methanococcus voltae (strain ATCC BAA-1334 / A3)</name>
    <dbReference type="NCBI Taxonomy" id="456320"/>
    <lineage>
        <taxon>Archaea</taxon>
        <taxon>Methanobacteriati</taxon>
        <taxon>Methanobacteriota</taxon>
        <taxon>Methanomada group</taxon>
        <taxon>Methanococci</taxon>
        <taxon>Methanococcales</taxon>
        <taxon>Methanococcaceae</taxon>
        <taxon>Methanococcus</taxon>
    </lineage>
</organism>
<dbReference type="InterPro" id="IPR037284">
    <property type="entry name" value="SUF_FeS_clus_asmbl_SufBD_sf"/>
</dbReference>
<evidence type="ECO:0000313" key="4">
    <source>
        <dbReference type="Proteomes" id="UP000007722"/>
    </source>
</evidence>
<evidence type="ECO:0000259" key="2">
    <source>
        <dbReference type="Pfam" id="PF01458"/>
    </source>
</evidence>
<dbReference type="HOGENOM" id="CLU_026231_0_1_2"/>